<feature type="compositionally biased region" description="Basic and acidic residues" evidence="1">
    <location>
        <begin position="25"/>
        <end position="36"/>
    </location>
</feature>
<dbReference type="AlphaFoldDB" id="A0A2S4PI79"/>
<dbReference type="Gene3D" id="3.60.10.10">
    <property type="entry name" value="Endonuclease/exonuclease/phosphatase"/>
    <property type="match status" value="1"/>
</dbReference>
<evidence type="ECO:0000256" key="1">
    <source>
        <dbReference type="SAM" id="MobiDB-lite"/>
    </source>
</evidence>
<evidence type="ECO:0000259" key="2">
    <source>
        <dbReference type="Pfam" id="PF14529"/>
    </source>
</evidence>
<organism evidence="3 4">
    <name type="scientific">Erysiphe pulchra</name>
    <dbReference type="NCBI Taxonomy" id="225359"/>
    <lineage>
        <taxon>Eukaryota</taxon>
        <taxon>Fungi</taxon>
        <taxon>Dikarya</taxon>
        <taxon>Ascomycota</taxon>
        <taxon>Pezizomycotina</taxon>
        <taxon>Leotiomycetes</taxon>
        <taxon>Erysiphales</taxon>
        <taxon>Erysiphaceae</taxon>
        <taxon>Erysiphe</taxon>
    </lineage>
</organism>
<name>A0A2S4PI79_9PEZI</name>
<feature type="non-terminal residue" evidence="3">
    <location>
        <position position="339"/>
    </location>
</feature>
<dbReference type="Proteomes" id="UP000237438">
    <property type="component" value="Unassembled WGS sequence"/>
</dbReference>
<evidence type="ECO:0000313" key="3">
    <source>
        <dbReference type="EMBL" id="POS81735.1"/>
    </source>
</evidence>
<proteinExistence type="predicted"/>
<dbReference type="Pfam" id="PF14529">
    <property type="entry name" value="Exo_endo_phos_2"/>
    <property type="match status" value="1"/>
</dbReference>
<feature type="domain" description="Endonuclease/exonuclease/phosphatase" evidence="2">
    <location>
        <begin position="169"/>
        <end position="274"/>
    </location>
</feature>
<sequence length="339" mass="37582">APTKEQLKIYRQAGDREFQAAARVRAAEEKASEMEANKQNMRGTGDKDASSERGETVVVTIPESPEPDEVRVNIPENVQQELGRELQPHLLKFMSINVGRGGATHDIALARACELQLDVLLVQEPWWSGRTKSHPYFDRHIPYAVANTRPRAITYTRKDTAKIDATQQYSSNQLTTPHNPAAVQPLLDWTPPQQSVAIGDFNSVHWAWQPSAITSCGHGEEIERWAEDHNLSCLIIGEPTHRAGNTLDLVWTNISGASAWVGREECVTSDHFPICGIVPSRNQPPIRSKGHPRVTKDKLSQFSHVVSCWLPPMTSLNSPADAESLAQALCRVLTEAIQA</sequence>
<keyword evidence="4" id="KW-1185">Reference proteome</keyword>
<gene>
    <name evidence="3" type="ORF">EPUL_005617</name>
</gene>
<feature type="non-terminal residue" evidence="3">
    <location>
        <position position="1"/>
    </location>
</feature>
<reference evidence="3 4" key="1">
    <citation type="submission" date="2017-10" db="EMBL/GenBank/DDBJ databases">
        <title>Development of genomic resources for the powdery mildew, Erysiphe pulchra.</title>
        <authorList>
            <person name="Wadl P.A."/>
            <person name="Mack B.M."/>
            <person name="Moore G."/>
            <person name="Beltz S.B."/>
        </authorList>
    </citation>
    <scope>NUCLEOTIDE SEQUENCE [LARGE SCALE GENOMIC DNA]</scope>
    <source>
        <strain evidence="3">Cflorida</strain>
    </source>
</reference>
<accession>A0A2S4PI79</accession>
<dbReference type="InterPro" id="IPR005135">
    <property type="entry name" value="Endo/exonuclease/phosphatase"/>
</dbReference>
<dbReference type="InterPro" id="IPR036691">
    <property type="entry name" value="Endo/exonu/phosph_ase_sf"/>
</dbReference>
<protein>
    <recommendedName>
        <fullName evidence="2">Endonuclease/exonuclease/phosphatase domain-containing protein</fullName>
    </recommendedName>
</protein>
<evidence type="ECO:0000313" key="4">
    <source>
        <dbReference type="Proteomes" id="UP000237438"/>
    </source>
</evidence>
<dbReference type="GO" id="GO:0003824">
    <property type="term" value="F:catalytic activity"/>
    <property type="evidence" value="ECO:0007669"/>
    <property type="project" value="InterPro"/>
</dbReference>
<dbReference type="OrthoDB" id="3561817at2759"/>
<comment type="caution">
    <text evidence="3">The sequence shown here is derived from an EMBL/GenBank/DDBJ whole genome shotgun (WGS) entry which is preliminary data.</text>
</comment>
<feature type="region of interest" description="Disordered" evidence="1">
    <location>
        <begin position="25"/>
        <end position="53"/>
    </location>
</feature>
<dbReference type="SUPFAM" id="SSF56219">
    <property type="entry name" value="DNase I-like"/>
    <property type="match status" value="1"/>
</dbReference>
<dbReference type="EMBL" id="PEDP01008564">
    <property type="protein sequence ID" value="POS81735.1"/>
    <property type="molecule type" value="Genomic_DNA"/>
</dbReference>
<feature type="compositionally biased region" description="Basic and acidic residues" evidence="1">
    <location>
        <begin position="44"/>
        <end position="53"/>
    </location>
</feature>